<gene>
    <name evidence="2" type="ORF">DFP72DRAFT_212042</name>
</gene>
<comment type="caution">
    <text evidence="2">The sequence shown here is derived from an EMBL/GenBank/DDBJ whole genome shotgun (WGS) entry which is preliminary data.</text>
</comment>
<organism evidence="2 3">
    <name type="scientific">Ephemerocybe angulata</name>
    <dbReference type="NCBI Taxonomy" id="980116"/>
    <lineage>
        <taxon>Eukaryota</taxon>
        <taxon>Fungi</taxon>
        <taxon>Dikarya</taxon>
        <taxon>Basidiomycota</taxon>
        <taxon>Agaricomycotina</taxon>
        <taxon>Agaricomycetes</taxon>
        <taxon>Agaricomycetidae</taxon>
        <taxon>Agaricales</taxon>
        <taxon>Agaricineae</taxon>
        <taxon>Psathyrellaceae</taxon>
        <taxon>Ephemerocybe</taxon>
    </lineage>
</organism>
<proteinExistence type="predicted"/>
<sequence>MATQTSIAFPTPPSSQVDHVGLAKITRKVLDRLAPFCYMQESSLDRSNSNPLASSTFSSPAASPSASVTGLPLIDDAPSHTTSTPRVIVLSAPAQTKLVGKIKARVNKIVSTIDAHIHAAQVAFKMCREGMVLCDESVRGSSASKEKAAATQAVATPGRLLGIDVDDSTGSTGTKTRGQRKATEDGWEVDIDPDESDDRGMPAPVDDHHRHGTSGHHFLLHFAHQGLELARKTEECFKEVRQEAYKIAAQTKDHAIPVLVPSGPGQPPTVRKHLKDVGLDIVASLTLLESDFGRRVKDTVLWWQWVIEDLEKGEHSSLCPLSEARDPQALGRAYSWWEEAKDGWQAYYDVIATLHIAYHDLLISSARAWDGTTVVVKTHRDSDEHLPSHSNSGAPQMVVIQGDGEYEVLERQLVPPTESQAELALNPGQDASAKRYRVVGLMMWRTEYTTQGALYEEPDSIEKSGGPKKKGGLLGAWKARRGKRAGGVAKETAQTSGLAEVKTKKTWKERLGCF</sequence>
<accession>A0A8H6MBH2</accession>
<dbReference type="AlphaFoldDB" id="A0A8H6MBH2"/>
<protein>
    <submittedName>
        <fullName evidence="2">Uncharacterized protein</fullName>
    </submittedName>
</protein>
<dbReference type="OrthoDB" id="3056056at2759"/>
<name>A0A8H6MBH2_9AGAR</name>
<feature type="compositionally biased region" description="Acidic residues" evidence="1">
    <location>
        <begin position="185"/>
        <end position="197"/>
    </location>
</feature>
<dbReference type="Proteomes" id="UP000521943">
    <property type="component" value="Unassembled WGS sequence"/>
</dbReference>
<dbReference type="EMBL" id="JACGCI010000020">
    <property type="protein sequence ID" value="KAF6758057.1"/>
    <property type="molecule type" value="Genomic_DNA"/>
</dbReference>
<keyword evidence="3" id="KW-1185">Reference proteome</keyword>
<feature type="region of interest" description="Disordered" evidence="1">
    <location>
        <begin position="161"/>
        <end position="203"/>
    </location>
</feature>
<reference evidence="2 3" key="1">
    <citation type="submission" date="2020-07" db="EMBL/GenBank/DDBJ databases">
        <title>Comparative genomics of pyrophilous fungi reveals a link between fire events and developmental genes.</title>
        <authorList>
            <consortium name="DOE Joint Genome Institute"/>
            <person name="Steindorff A.S."/>
            <person name="Carver A."/>
            <person name="Calhoun S."/>
            <person name="Stillman K."/>
            <person name="Liu H."/>
            <person name="Lipzen A."/>
            <person name="Pangilinan J."/>
            <person name="Labutti K."/>
            <person name="Bruns T.D."/>
            <person name="Grigoriev I.V."/>
        </authorList>
    </citation>
    <scope>NUCLEOTIDE SEQUENCE [LARGE SCALE GENOMIC DNA]</scope>
    <source>
        <strain evidence="2 3">CBS 144469</strain>
    </source>
</reference>
<evidence type="ECO:0000313" key="2">
    <source>
        <dbReference type="EMBL" id="KAF6758057.1"/>
    </source>
</evidence>
<evidence type="ECO:0000256" key="1">
    <source>
        <dbReference type="SAM" id="MobiDB-lite"/>
    </source>
</evidence>
<evidence type="ECO:0000313" key="3">
    <source>
        <dbReference type="Proteomes" id="UP000521943"/>
    </source>
</evidence>